<dbReference type="Gene3D" id="3.10.20.30">
    <property type="match status" value="1"/>
</dbReference>
<accession>A0ABX2ASY3</accession>
<organism evidence="1 2">
    <name type="scientific">Xylanibacter muris</name>
    <dbReference type="NCBI Taxonomy" id="2736290"/>
    <lineage>
        <taxon>Bacteria</taxon>
        <taxon>Pseudomonadati</taxon>
        <taxon>Bacteroidota</taxon>
        <taxon>Bacteroidia</taxon>
        <taxon>Bacteroidales</taxon>
        <taxon>Prevotellaceae</taxon>
        <taxon>Xylanibacter</taxon>
    </lineage>
</organism>
<dbReference type="CDD" id="cd00565">
    <property type="entry name" value="Ubl_ThiS"/>
    <property type="match status" value="1"/>
</dbReference>
<dbReference type="EMBL" id="JABKKF010000015">
    <property type="protein sequence ID" value="NPD93056.1"/>
    <property type="molecule type" value="Genomic_DNA"/>
</dbReference>
<keyword evidence="2" id="KW-1185">Reference proteome</keyword>
<dbReference type="InterPro" id="IPR010035">
    <property type="entry name" value="Thi_S"/>
</dbReference>
<dbReference type="InterPro" id="IPR003749">
    <property type="entry name" value="ThiS/MoaD-like"/>
</dbReference>
<dbReference type="InterPro" id="IPR016155">
    <property type="entry name" value="Mopterin_synth/thiamin_S_b"/>
</dbReference>
<comment type="caution">
    <text evidence="1">The sequence shown here is derived from an EMBL/GenBank/DDBJ whole genome shotgun (WGS) entry which is preliminary data.</text>
</comment>
<dbReference type="Pfam" id="PF02597">
    <property type="entry name" value="ThiS"/>
    <property type="match status" value="1"/>
</dbReference>
<dbReference type="RefSeq" id="WP_172276980.1">
    <property type="nucleotide sequence ID" value="NZ_CASGMU010000025.1"/>
</dbReference>
<sequence>MNVKINNETANLNEGTTVATLAGSRNLPERGIAIAINNEMVPRGEWAVRKICDGDDIVILKAFCGG</sequence>
<dbReference type="PANTHER" id="PTHR34472">
    <property type="entry name" value="SULFUR CARRIER PROTEIN THIS"/>
    <property type="match status" value="1"/>
</dbReference>
<dbReference type="PANTHER" id="PTHR34472:SF1">
    <property type="entry name" value="SULFUR CARRIER PROTEIN THIS"/>
    <property type="match status" value="1"/>
</dbReference>
<protein>
    <submittedName>
        <fullName evidence="1">Sulfur carrier protein ThiS</fullName>
    </submittedName>
</protein>
<dbReference type="InterPro" id="IPR012675">
    <property type="entry name" value="Beta-grasp_dom_sf"/>
</dbReference>
<dbReference type="SUPFAM" id="SSF54285">
    <property type="entry name" value="MoaD/ThiS"/>
    <property type="match status" value="1"/>
</dbReference>
<evidence type="ECO:0000313" key="2">
    <source>
        <dbReference type="Proteomes" id="UP000714420"/>
    </source>
</evidence>
<reference evidence="1 2" key="1">
    <citation type="submission" date="2020-05" db="EMBL/GenBank/DDBJ databases">
        <title>Distinct polysaccharide utilization as determinants for interspecies competition between intestinal Prevotella spp.</title>
        <authorList>
            <person name="Galvez E.J.C."/>
            <person name="Iljazovic A."/>
            <person name="Strowig T."/>
        </authorList>
    </citation>
    <scope>NUCLEOTIDE SEQUENCE [LARGE SCALE GENOMIC DNA]</scope>
    <source>
        <strain evidence="1 2">PMUR</strain>
    </source>
</reference>
<proteinExistence type="predicted"/>
<dbReference type="NCBIfam" id="TIGR01683">
    <property type="entry name" value="thiS"/>
    <property type="match status" value="1"/>
</dbReference>
<gene>
    <name evidence="1" type="primary">thiS</name>
    <name evidence="1" type="ORF">HPS56_12050</name>
</gene>
<name>A0ABX2ASY3_9BACT</name>
<evidence type="ECO:0000313" key="1">
    <source>
        <dbReference type="EMBL" id="NPD93056.1"/>
    </source>
</evidence>
<dbReference type="Proteomes" id="UP000714420">
    <property type="component" value="Unassembled WGS sequence"/>
</dbReference>